<dbReference type="AlphaFoldDB" id="A0A212QKB6"/>
<dbReference type="GO" id="GO:0046336">
    <property type="term" value="P:ethanolamine catabolic process"/>
    <property type="evidence" value="ECO:0007669"/>
    <property type="project" value="UniProtKB-UniRule"/>
</dbReference>
<evidence type="ECO:0000256" key="5">
    <source>
        <dbReference type="HAMAP-Rule" id="MF_00601"/>
    </source>
</evidence>
<comment type="cofactor">
    <cofactor evidence="5">
        <name>adenosylcob(III)alamin</name>
        <dbReference type="ChEBI" id="CHEBI:18408"/>
    </cofactor>
    <text evidence="5">Binds between the large and small subunits.</text>
</comment>
<dbReference type="EMBL" id="FYDG01000001">
    <property type="protein sequence ID" value="SNB59667.1"/>
    <property type="molecule type" value="Genomic_DNA"/>
</dbReference>
<name>A0A212QKB6_RHOAC</name>
<gene>
    <name evidence="5" type="primary">eutC</name>
    <name evidence="6" type="ORF">SAMN06265338_101650</name>
</gene>
<dbReference type="InterPro" id="IPR042255">
    <property type="entry name" value="EutC_N"/>
</dbReference>
<dbReference type="Gene3D" id="3.40.50.11240">
    <property type="entry name" value="Ethanolamine ammonia-lyase light chain (EutC)"/>
    <property type="match status" value="1"/>
</dbReference>
<evidence type="ECO:0000313" key="6">
    <source>
        <dbReference type="EMBL" id="SNB59667.1"/>
    </source>
</evidence>
<keyword evidence="1 5" id="KW-0846">Cobalamin</keyword>
<comment type="subunit">
    <text evidence="5">The basic unit is a heterodimer which dimerizes to form tetramers. The heterotetramers trimerize; 6 large subunits form a core ring with 6 small subunits projecting outwards.</text>
</comment>
<dbReference type="GO" id="GO:0006520">
    <property type="term" value="P:amino acid metabolic process"/>
    <property type="evidence" value="ECO:0007669"/>
    <property type="project" value="InterPro"/>
</dbReference>
<sequence length="257" mass="27709">MNDVIKNPWGELRRLTAARIALGRVGTSLPTAAHLDFQYDHARARDAVHRPLDAEAVAAGLRAQNLDVLRVHSAAPDRATYLQRPDLGRRLDDASRVLLHPQPCDLAFVVADGLSSFAIENHAAPFLATLLPMLKGFALGPVALALQGRVALGDEIGALLQAKIVVVLIGERPGLSSPDSMGLYLTWAPEKGRTDADRNCISNIRPEGLAYEAAARKTLYLLGEARRLSYSGVRLKDETDANGLTLARESRPELSGA</sequence>
<organism evidence="6 7">
    <name type="scientific">Rhodoblastus acidophilus</name>
    <name type="common">Rhodopseudomonas acidophila</name>
    <dbReference type="NCBI Taxonomy" id="1074"/>
    <lineage>
        <taxon>Bacteria</taxon>
        <taxon>Pseudomonadati</taxon>
        <taxon>Pseudomonadota</taxon>
        <taxon>Alphaproteobacteria</taxon>
        <taxon>Hyphomicrobiales</taxon>
        <taxon>Rhodoblastaceae</taxon>
        <taxon>Rhodoblastus</taxon>
    </lineage>
</organism>
<keyword evidence="3 5" id="KW-0170">Cobalt</keyword>
<dbReference type="GO" id="GO:0031471">
    <property type="term" value="C:ethanolamine degradation polyhedral organelle"/>
    <property type="evidence" value="ECO:0007669"/>
    <property type="project" value="UniProtKB-UniRule"/>
</dbReference>
<dbReference type="Gene3D" id="1.10.30.40">
    <property type="entry name" value="Ethanolamine ammonia-lyase light chain (EutC), N-terminal domain"/>
    <property type="match status" value="1"/>
</dbReference>
<dbReference type="NCBIfam" id="NF003971">
    <property type="entry name" value="PRK05465.1"/>
    <property type="match status" value="1"/>
</dbReference>
<evidence type="ECO:0000313" key="7">
    <source>
        <dbReference type="Proteomes" id="UP000198418"/>
    </source>
</evidence>
<keyword evidence="7" id="KW-1185">Reference proteome</keyword>
<comment type="similarity">
    <text evidence="5">Belongs to the EutC family.</text>
</comment>
<dbReference type="GO" id="GO:0008851">
    <property type="term" value="F:ethanolamine ammonia-lyase activity"/>
    <property type="evidence" value="ECO:0007669"/>
    <property type="project" value="UniProtKB-UniRule"/>
</dbReference>
<comment type="subcellular location">
    <subcellularLocation>
        <location evidence="5">Bacterial microcompartment</location>
    </subcellularLocation>
</comment>
<dbReference type="UniPathway" id="UPA00560"/>
<dbReference type="HAMAP" id="MF_00601">
    <property type="entry name" value="EutC"/>
    <property type="match status" value="1"/>
</dbReference>
<dbReference type="PIRSF" id="PIRSF018982">
    <property type="entry name" value="EutC"/>
    <property type="match status" value="1"/>
</dbReference>
<dbReference type="RefSeq" id="WP_088519098.1">
    <property type="nucleotide sequence ID" value="NZ_FYDG01000001.1"/>
</dbReference>
<accession>A0A212QKB6</accession>
<keyword evidence="4 5" id="KW-1283">Bacterial microcompartment</keyword>
<dbReference type="PANTHER" id="PTHR39330">
    <property type="entry name" value="ETHANOLAMINE AMMONIA-LYASE LIGHT CHAIN"/>
    <property type="match status" value="1"/>
</dbReference>
<dbReference type="InterPro" id="IPR042251">
    <property type="entry name" value="EutC_C"/>
</dbReference>
<dbReference type="Proteomes" id="UP000198418">
    <property type="component" value="Unassembled WGS sequence"/>
</dbReference>
<proteinExistence type="inferred from homology"/>
<dbReference type="InterPro" id="IPR009246">
    <property type="entry name" value="EutC"/>
</dbReference>
<comment type="pathway">
    <text evidence="5">Amine and polyamine degradation; ethanolamine degradation.</text>
</comment>
<keyword evidence="2 5" id="KW-0456">Lyase</keyword>
<feature type="binding site" evidence="5">
    <location>
        <position position="150"/>
    </location>
    <ligand>
        <name>adenosylcob(III)alamin</name>
        <dbReference type="ChEBI" id="CHEBI:18408"/>
    </ligand>
</feature>
<dbReference type="Pfam" id="PF05985">
    <property type="entry name" value="EutC"/>
    <property type="match status" value="1"/>
</dbReference>
<dbReference type="EC" id="4.3.1.7" evidence="5"/>
<dbReference type="PANTHER" id="PTHR39330:SF1">
    <property type="entry name" value="ETHANOLAMINE AMMONIA-LYASE SMALL SUBUNIT"/>
    <property type="match status" value="1"/>
</dbReference>
<comment type="function">
    <text evidence="5">Catalyzes the deamination of various vicinal amino-alcohols to oxo compounds. Allows this organism to utilize ethanolamine as the sole source of nitrogen and carbon in the presence of external vitamin B12.</text>
</comment>
<protein>
    <recommendedName>
        <fullName evidence="5">Ethanolamine ammonia-lyase small subunit</fullName>
        <shortName evidence="5">EAL small subunit</shortName>
        <ecNumber evidence="5">4.3.1.7</ecNumber>
    </recommendedName>
</protein>
<feature type="binding site" evidence="5">
    <location>
        <position position="171"/>
    </location>
    <ligand>
        <name>adenosylcob(III)alamin</name>
        <dbReference type="ChEBI" id="CHEBI:18408"/>
    </ligand>
</feature>
<dbReference type="OrthoDB" id="114248at2"/>
<evidence type="ECO:0000256" key="3">
    <source>
        <dbReference type="ARBA" id="ARBA00023285"/>
    </source>
</evidence>
<dbReference type="GO" id="GO:0031419">
    <property type="term" value="F:cobalamin binding"/>
    <property type="evidence" value="ECO:0007669"/>
    <property type="project" value="UniProtKB-UniRule"/>
</dbReference>
<comment type="catalytic activity">
    <reaction evidence="5">
        <text>ethanolamine = acetaldehyde + NH4(+)</text>
        <dbReference type="Rhea" id="RHEA:15313"/>
        <dbReference type="ChEBI" id="CHEBI:15343"/>
        <dbReference type="ChEBI" id="CHEBI:28938"/>
        <dbReference type="ChEBI" id="CHEBI:57603"/>
        <dbReference type="EC" id="4.3.1.7"/>
    </reaction>
</comment>
<evidence type="ECO:0000256" key="4">
    <source>
        <dbReference type="ARBA" id="ARBA00024446"/>
    </source>
</evidence>
<reference evidence="7" key="1">
    <citation type="submission" date="2017-06" db="EMBL/GenBank/DDBJ databases">
        <authorList>
            <person name="Varghese N."/>
            <person name="Submissions S."/>
        </authorList>
    </citation>
    <scope>NUCLEOTIDE SEQUENCE [LARGE SCALE GENOMIC DNA]</scope>
    <source>
        <strain evidence="7">DSM 137</strain>
    </source>
</reference>
<evidence type="ECO:0000256" key="1">
    <source>
        <dbReference type="ARBA" id="ARBA00022628"/>
    </source>
</evidence>
<dbReference type="GO" id="GO:0009350">
    <property type="term" value="C:ethanolamine ammonia-lyase complex"/>
    <property type="evidence" value="ECO:0007669"/>
    <property type="project" value="UniProtKB-UniRule"/>
</dbReference>
<evidence type="ECO:0000256" key="2">
    <source>
        <dbReference type="ARBA" id="ARBA00023239"/>
    </source>
</evidence>
<feature type="binding site" evidence="5">
    <location>
        <position position="200"/>
    </location>
    <ligand>
        <name>adenosylcob(III)alamin</name>
        <dbReference type="ChEBI" id="CHEBI:18408"/>
    </ligand>
</feature>